<dbReference type="EMBL" id="CM045870">
    <property type="protein sequence ID" value="KAI7954192.1"/>
    <property type="molecule type" value="Genomic_DNA"/>
</dbReference>
<reference evidence="2" key="2">
    <citation type="journal article" date="2018" name="Mol. Plant Microbe Interact.">
        <title>Genome sequence resources for the wheat stripe rust pathogen (Puccinia striiformis f. sp. tritici) and the barley stripe rust pathogen (Puccinia striiformis f. sp. hordei).</title>
        <authorList>
            <person name="Xia C."/>
            <person name="Wang M."/>
            <person name="Yin C."/>
            <person name="Cornejo O.E."/>
            <person name="Hulbert S.H."/>
            <person name="Chen X."/>
        </authorList>
    </citation>
    <scope>NUCLEOTIDE SEQUENCE [LARGE SCALE GENOMIC DNA]</scope>
    <source>
        <strain evidence="2">93-210</strain>
    </source>
</reference>
<gene>
    <name evidence="1" type="ORF">MJO28_006739</name>
</gene>
<evidence type="ECO:0000313" key="1">
    <source>
        <dbReference type="EMBL" id="KAI7954192.1"/>
    </source>
</evidence>
<comment type="caution">
    <text evidence="1">The sequence shown here is derived from an EMBL/GenBank/DDBJ whole genome shotgun (WGS) entry which is preliminary data.</text>
</comment>
<protein>
    <submittedName>
        <fullName evidence="1">Uncharacterized protein</fullName>
    </submittedName>
</protein>
<accession>A0ACC0EJJ5</accession>
<reference evidence="1 2" key="3">
    <citation type="journal article" date="2022" name="Microbiol. Spectr.">
        <title>Folding features and dynamics of 3D genome architecture in plant fungal pathogens.</title>
        <authorList>
            <person name="Xia C."/>
        </authorList>
    </citation>
    <scope>NUCLEOTIDE SEQUENCE [LARGE SCALE GENOMIC DNA]</scope>
    <source>
        <strain evidence="1 2">93-210</strain>
    </source>
</reference>
<evidence type="ECO:0000313" key="2">
    <source>
        <dbReference type="Proteomes" id="UP001060170"/>
    </source>
</evidence>
<reference evidence="2" key="1">
    <citation type="journal article" date="2018" name="BMC Genomics">
        <title>Genomic insights into host adaptation between the wheat stripe rust pathogen (Puccinia striiformis f. sp. tritici) and the barley stripe rust pathogen (Puccinia striiformis f. sp. hordei).</title>
        <authorList>
            <person name="Xia C."/>
            <person name="Wang M."/>
            <person name="Yin C."/>
            <person name="Cornejo O.E."/>
            <person name="Hulbert S.H."/>
            <person name="Chen X."/>
        </authorList>
    </citation>
    <scope>NUCLEOTIDE SEQUENCE [LARGE SCALE GENOMIC DNA]</scope>
    <source>
        <strain evidence="2">93-210</strain>
    </source>
</reference>
<sequence>MFYVHRLHITEIQLISSGRPMVRCSLHVRIRLQTSRILWSHCARGNDVVCAGHIASLGWADHATSMPVQLMVEVRGAR</sequence>
<organism evidence="1 2">
    <name type="scientific">Puccinia striiformis f. sp. tritici</name>
    <dbReference type="NCBI Taxonomy" id="168172"/>
    <lineage>
        <taxon>Eukaryota</taxon>
        <taxon>Fungi</taxon>
        <taxon>Dikarya</taxon>
        <taxon>Basidiomycota</taxon>
        <taxon>Pucciniomycotina</taxon>
        <taxon>Pucciniomycetes</taxon>
        <taxon>Pucciniales</taxon>
        <taxon>Pucciniaceae</taxon>
        <taxon>Puccinia</taxon>
    </lineage>
</organism>
<keyword evidence="2" id="KW-1185">Reference proteome</keyword>
<proteinExistence type="predicted"/>
<dbReference type="Proteomes" id="UP001060170">
    <property type="component" value="Chromosome 6"/>
</dbReference>
<name>A0ACC0EJJ5_9BASI</name>